<feature type="compositionally biased region" description="Acidic residues" evidence="1">
    <location>
        <begin position="324"/>
        <end position="335"/>
    </location>
</feature>
<protein>
    <submittedName>
        <fullName evidence="2">Uncharacterized protein</fullName>
    </submittedName>
</protein>
<sequence length="418" mass="46758">MANKAAGKNPLQWVKEAEADLTRSVCLRGMLLSETEESPLGRTKLQGSSELRFLPVAKKQISMVADKVTPEELGMTKEDQEKVLERFRGLTVDQMLVARGMMTEILAAFNRAVEKSIQAGIYPGAAYHIRCQMHWISVGWKQVMNTHWPLTPEHMARLTAIQNEEVSLKNKHGENNEVVRQWLVQIYGPQALQQAWPAVQPQVQPAQTWAYNGNYAVAPPQVPSMTPTPVTLNQAQTQIQPPNGNPVSLDTNKYTNGGAQQGVVSEPAPYVHRFSGGLTFPPSNTTQNPIVPRAISGGLTFGPSSTRQGPAASKTKGRRSRLEAEDDDFFGDSDIEDRTEARKKQRLDREERAARRELRRQSMEETGAKKQDEQNQDTEEHDMENLDAESQGTNHLEEENLEKEKLEERPDAEEDGAE</sequence>
<feature type="region of interest" description="Disordered" evidence="1">
    <location>
        <begin position="240"/>
        <end position="260"/>
    </location>
</feature>
<dbReference type="Proteomes" id="UP001444661">
    <property type="component" value="Unassembled WGS sequence"/>
</dbReference>
<evidence type="ECO:0000313" key="3">
    <source>
        <dbReference type="Proteomes" id="UP001444661"/>
    </source>
</evidence>
<proteinExistence type="predicted"/>
<gene>
    <name evidence="2" type="ORF">PG993_004601</name>
</gene>
<feature type="compositionally biased region" description="Polar residues" evidence="1">
    <location>
        <begin position="240"/>
        <end position="258"/>
    </location>
</feature>
<evidence type="ECO:0000313" key="2">
    <source>
        <dbReference type="EMBL" id="KAK8044577.1"/>
    </source>
</evidence>
<comment type="caution">
    <text evidence="2">The sequence shown here is derived from an EMBL/GenBank/DDBJ whole genome shotgun (WGS) entry which is preliminary data.</text>
</comment>
<feature type="compositionally biased region" description="Acidic residues" evidence="1">
    <location>
        <begin position="374"/>
        <end position="387"/>
    </location>
</feature>
<dbReference type="EMBL" id="JAQQWK010000003">
    <property type="protein sequence ID" value="KAK8044577.1"/>
    <property type="molecule type" value="Genomic_DNA"/>
</dbReference>
<feature type="compositionally biased region" description="Basic and acidic residues" evidence="1">
    <location>
        <begin position="336"/>
        <end position="373"/>
    </location>
</feature>
<accession>A0ABR1TDA3</accession>
<feature type="compositionally biased region" description="Basic and acidic residues" evidence="1">
    <location>
        <begin position="395"/>
        <end position="409"/>
    </location>
</feature>
<feature type="region of interest" description="Disordered" evidence="1">
    <location>
        <begin position="276"/>
        <end position="418"/>
    </location>
</feature>
<name>A0ABR1TDA3_9PEZI</name>
<keyword evidence="3" id="KW-1185">Reference proteome</keyword>
<organism evidence="2 3">
    <name type="scientific">Apiospora rasikravindrae</name>
    <dbReference type="NCBI Taxonomy" id="990691"/>
    <lineage>
        <taxon>Eukaryota</taxon>
        <taxon>Fungi</taxon>
        <taxon>Dikarya</taxon>
        <taxon>Ascomycota</taxon>
        <taxon>Pezizomycotina</taxon>
        <taxon>Sordariomycetes</taxon>
        <taxon>Xylariomycetidae</taxon>
        <taxon>Amphisphaeriales</taxon>
        <taxon>Apiosporaceae</taxon>
        <taxon>Apiospora</taxon>
    </lineage>
</organism>
<evidence type="ECO:0000256" key="1">
    <source>
        <dbReference type="SAM" id="MobiDB-lite"/>
    </source>
</evidence>
<reference evidence="2 3" key="1">
    <citation type="submission" date="2023-01" db="EMBL/GenBank/DDBJ databases">
        <title>Analysis of 21 Apiospora genomes using comparative genomics revels a genus with tremendous synthesis potential of carbohydrate active enzymes and secondary metabolites.</title>
        <authorList>
            <person name="Sorensen T."/>
        </authorList>
    </citation>
    <scope>NUCLEOTIDE SEQUENCE [LARGE SCALE GENOMIC DNA]</scope>
    <source>
        <strain evidence="2 3">CBS 33761</strain>
    </source>
</reference>